<organism evidence="1">
    <name type="scientific">Lentimicrobium saccharophilum</name>
    <dbReference type="NCBI Taxonomy" id="1678841"/>
    <lineage>
        <taxon>Bacteria</taxon>
        <taxon>Pseudomonadati</taxon>
        <taxon>Bacteroidota</taxon>
        <taxon>Bacteroidia</taxon>
        <taxon>Bacteroidales</taxon>
        <taxon>Lentimicrobiaceae</taxon>
        <taxon>Lentimicrobium</taxon>
    </lineage>
</organism>
<accession>A0A0S7BVB8</accession>
<reference evidence="1" key="1">
    <citation type="journal article" date="2015" name="Genome Announc.">
        <title>Draft Genome Sequence of Bacteroidales Strain TBC1, a Novel Isolate from a Methanogenic Wastewater Treatment System.</title>
        <authorList>
            <person name="Tourlousse D.M."/>
            <person name="Matsuura N."/>
            <person name="Sun L."/>
            <person name="Toyonaga M."/>
            <person name="Kuroda K."/>
            <person name="Ohashi A."/>
            <person name="Cruz R."/>
            <person name="Yamaguchi T."/>
            <person name="Sekiguchi Y."/>
        </authorList>
    </citation>
    <scope>NUCLEOTIDE SEQUENCE [LARGE SCALE GENOMIC DNA]</scope>
    <source>
        <strain evidence="1">TBC1</strain>
    </source>
</reference>
<name>A0A0S7BVB8_9BACT</name>
<proteinExistence type="predicted"/>
<evidence type="ECO:0000313" key="1">
    <source>
        <dbReference type="EMBL" id="GAP44885.1"/>
    </source>
</evidence>
<gene>
    <name evidence="1" type="ORF">TBC1_12699</name>
</gene>
<protein>
    <submittedName>
        <fullName evidence="1">Uncharacterized protein</fullName>
    </submittedName>
</protein>
<sequence length="43" mass="4880">MCRFFNDMKGGSDNRTLGPGSPVLILKYIFSIVQRCNIKKALF</sequence>
<keyword evidence="2" id="KW-1185">Reference proteome</keyword>
<dbReference type="EMBL" id="DF968183">
    <property type="protein sequence ID" value="GAP44885.1"/>
    <property type="molecule type" value="Genomic_DNA"/>
</dbReference>
<dbReference type="Proteomes" id="UP000053091">
    <property type="component" value="Unassembled WGS sequence"/>
</dbReference>
<dbReference type="AlphaFoldDB" id="A0A0S7BVB8"/>
<evidence type="ECO:0000313" key="2">
    <source>
        <dbReference type="Proteomes" id="UP000053091"/>
    </source>
</evidence>